<evidence type="ECO:0000313" key="1">
    <source>
        <dbReference type="EMBL" id="KAJ8422882.1"/>
    </source>
</evidence>
<accession>A0A9Q1JFW2</accession>
<reference evidence="1" key="1">
    <citation type="submission" date="2022-04" db="EMBL/GenBank/DDBJ databases">
        <title>Carnegiea gigantea Genome sequencing and assembly v2.</title>
        <authorList>
            <person name="Copetti D."/>
            <person name="Sanderson M.J."/>
            <person name="Burquez A."/>
            <person name="Wojciechowski M.F."/>
        </authorList>
    </citation>
    <scope>NUCLEOTIDE SEQUENCE</scope>
    <source>
        <strain evidence="1">SGP5-SGP5p</strain>
        <tissue evidence="1">Aerial part</tissue>
    </source>
</reference>
<dbReference type="AlphaFoldDB" id="A0A9Q1JFW2"/>
<dbReference type="EMBL" id="JAKOGI010002118">
    <property type="protein sequence ID" value="KAJ8422882.1"/>
    <property type="molecule type" value="Genomic_DNA"/>
</dbReference>
<protein>
    <submittedName>
        <fullName evidence="1">Uncharacterized protein</fullName>
    </submittedName>
</protein>
<proteinExistence type="predicted"/>
<keyword evidence="2" id="KW-1185">Reference proteome</keyword>
<evidence type="ECO:0000313" key="2">
    <source>
        <dbReference type="Proteomes" id="UP001153076"/>
    </source>
</evidence>
<comment type="caution">
    <text evidence="1">The sequence shown here is derived from an EMBL/GenBank/DDBJ whole genome shotgun (WGS) entry which is preliminary data.</text>
</comment>
<dbReference type="Proteomes" id="UP001153076">
    <property type="component" value="Unassembled WGS sequence"/>
</dbReference>
<sequence length="203" mass="22827">MKLAEGRRVNEEVSLTPAVAAPVPWEGVGYACLAVGPRSPHLQRGRCHGLPRGSLDPLLFTDRQAHSGPLPVRYKGGHLQEKVKPVFQEKLREEELINSYTIPFWPAEQQEVASVPPAYARQRPPLVQEWYPQSQRPLARPSLNLHETNRKSVPLVKFLRIRRPAVARKKSFAKCFSLGSQFNGSRSLDLLLLFSCPFTDSIA</sequence>
<gene>
    <name evidence="1" type="ORF">Cgig2_027365</name>
</gene>
<name>A0A9Q1JFW2_9CARY</name>
<organism evidence="1 2">
    <name type="scientific">Carnegiea gigantea</name>
    <dbReference type="NCBI Taxonomy" id="171969"/>
    <lineage>
        <taxon>Eukaryota</taxon>
        <taxon>Viridiplantae</taxon>
        <taxon>Streptophyta</taxon>
        <taxon>Embryophyta</taxon>
        <taxon>Tracheophyta</taxon>
        <taxon>Spermatophyta</taxon>
        <taxon>Magnoliopsida</taxon>
        <taxon>eudicotyledons</taxon>
        <taxon>Gunneridae</taxon>
        <taxon>Pentapetalae</taxon>
        <taxon>Caryophyllales</taxon>
        <taxon>Cactineae</taxon>
        <taxon>Cactaceae</taxon>
        <taxon>Cactoideae</taxon>
        <taxon>Echinocereeae</taxon>
        <taxon>Carnegiea</taxon>
    </lineage>
</organism>